<proteinExistence type="predicted"/>
<dbReference type="Gene3D" id="3.40.605.10">
    <property type="entry name" value="Aldehyde Dehydrogenase, Chain A, domain 1"/>
    <property type="match status" value="1"/>
</dbReference>
<dbReference type="SUPFAM" id="SSF53720">
    <property type="entry name" value="ALDH-like"/>
    <property type="match status" value="1"/>
</dbReference>
<accession>A0A1G7I0Y1</accession>
<keyword evidence="6" id="KW-1185">Reference proteome</keyword>
<dbReference type="InterPro" id="IPR016160">
    <property type="entry name" value="Ald_DH_CS_CYS"/>
</dbReference>
<dbReference type="FunFam" id="3.40.309.10:FF:000002">
    <property type="entry name" value="Methylmalonate-semialdehyde dehydrogenase (Acylating)"/>
    <property type="match status" value="1"/>
</dbReference>
<dbReference type="InterPro" id="IPR016162">
    <property type="entry name" value="Ald_DH_N"/>
</dbReference>
<dbReference type="PROSITE" id="PS00070">
    <property type="entry name" value="ALDEHYDE_DEHYDR_CYS"/>
    <property type="match status" value="1"/>
</dbReference>
<dbReference type="NCBIfam" id="TIGR01722">
    <property type="entry name" value="MMSDH"/>
    <property type="match status" value="1"/>
</dbReference>
<dbReference type="GO" id="GO:0006210">
    <property type="term" value="P:thymine catabolic process"/>
    <property type="evidence" value="ECO:0007669"/>
    <property type="project" value="TreeGrafter"/>
</dbReference>
<evidence type="ECO:0000256" key="2">
    <source>
        <dbReference type="ARBA" id="ARBA00023002"/>
    </source>
</evidence>
<name>A0A1G7I0Y1_9BACT</name>
<sequence length="513" mass="55052">MSNTATLPDLTAETASLRVIPHWIGGAAVPGTSGRFSDIYNPATGQVQARLALANAKELERAVAAAKAAFPEWAAFPPLRRARILFRFRELLEKNTDRIAAAITSEHGKVLSDAKGEVTRGLEVVEFATGIPQLLKGEFTEQVGTGIDSWNMRQPLGVVAGITPFNFPAMVPMWMFPVALACGNTFILKPSERDPSAALILAELLKEAGLPDGVFNVLHGDKETVDGLLDHPDVQAISFVGSTPIAEYVYTRGTAKGKRVQALGGAKNHMIVMPDADLDQAADALVGAAYGSAGERCMAISIAVTVGNNTADELREKLLERIAMLKIEPGTEATSDIGPLVTKQHLERVKGYLNTGVQEGSELVVDGRNSALPKGDGFFLGACLFDHVKPEMSIYKDEIFGPVLGIVRANNFQTALDLINQHEFGNGTSIFTRDGDTARAFTHAVQVGMVGVNIPIPVPMAFHSFGGWKRSLFGDHAMHGPEGVRFYTRVKTVTARWPTGIRVGVDTTMPTLG</sequence>
<evidence type="ECO:0000313" key="5">
    <source>
        <dbReference type="EMBL" id="SDF06392.1"/>
    </source>
</evidence>
<dbReference type="Proteomes" id="UP000182427">
    <property type="component" value="Chromosome I"/>
</dbReference>
<dbReference type="FunFam" id="3.40.605.10:FF:000003">
    <property type="entry name" value="Methylmalonate-semialdehyde dehydrogenase [acylating]"/>
    <property type="match status" value="1"/>
</dbReference>
<protein>
    <recommendedName>
        <fullName evidence="1">methylmalonate-semialdehyde dehydrogenase (CoA acylating)</fullName>
        <ecNumber evidence="1">1.2.1.27</ecNumber>
    </recommendedName>
</protein>
<organism evidence="5 6">
    <name type="scientific">Terriglobus roseus</name>
    <dbReference type="NCBI Taxonomy" id="392734"/>
    <lineage>
        <taxon>Bacteria</taxon>
        <taxon>Pseudomonadati</taxon>
        <taxon>Acidobacteriota</taxon>
        <taxon>Terriglobia</taxon>
        <taxon>Terriglobales</taxon>
        <taxon>Acidobacteriaceae</taxon>
        <taxon>Terriglobus</taxon>
    </lineage>
</organism>
<dbReference type="InterPro" id="IPR016161">
    <property type="entry name" value="Ald_DH/histidinol_DH"/>
</dbReference>
<dbReference type="EC" id="1.2.1.27" evidence="1"/>
<gene>
    <name evidence="5" type="ORF">SAMN05444167_1284</name>
</gene>
<feature type="domain" description="Aldehyde dehydrogenase" evidence="4">
    <location>
        <begin position="35"/>
        <end position="493"/>
    </location>
</feature>
<dbReference type="PANTHER" id="PTHR43866">
    <property type="entry name" value="MALONATE-SEMIALDEHYDE DEHYDROGENASE"/>
    <property type="match status" value="1"/>
</dbReference>
<keyword evidence="3" id="KW-0520">NAD</keyword>
<dbReference type="InterPro" id="IPR016163">
    <property type="entry name" value="Ald_DH_C"/>
</dbReference>
<evidence type="ECO:0000256" key="1">
    <source>
        <dbReference type="ARBA" id="ARBA00013048"/>
    </source>
</evidence>
<dbReference type="GO" id="GO:0006574">
    <property type="term" value="P:L-valine catabolic process"/>
    <property type="evidence" value="ECO:0007669"/>
    <property type="project" value="TreeGrafter"/>
</dbReference>
<dbReference type="Pfam" id="PF00171">
    <property type="entry name" value="Aldedh"/>
    <property type="match status" value="1"/>
</dbReference>
<dbReference type="PANTHER" id="PTHR43866:SF4">
    <property type="entry name" value="MALONATE-SEMIALDEHYDE DEHYDROGENASE"/>
    <property type="match status" value="1"/>
</dbReference>
<evidence type="ECO:0000256" key="3">
    <source>
        <dbReference type="ARBA" id="ARBA00023027"/>
    </source>
</evidence>
<dbReference type="GO" id="GO:0004491">
    <property type="term" value="F:methylmalonate-semialdehyde dehydrogenase (acylating, NAD) activity"/>
    <property type="evidence" value="ECO:0007669"/>
    <property type="project" value="UniProtKB-EC"/>
</dbReference>
<dbReference type="Gene3D" id="3.40.309.10">
    <property type="entry name" value="Aldehyde Dehydrogenase, Chain A, domain 2"/>
    <property type="match status" value="1"/>
</dbReference>
<dbReference type="RefSeq" id="WP_231966788.1">
    <property type="nucleotide sequence ID" value="NZ_LT629690.1"/>
</dbReference>
<dbReference type="AlphaFoldDB" id="A0A1G7I0Y1"/>
<keyword evidence="2" id="KW-0560">Oxidoreductase</keyword>
<reference evidence="5 6" key="1">
    <citation type="submission" date="2016-10" db="EMBL/GenBank/DDBJ databases">
        <authorList>
            <person name="de Groot N.N."/>
        </authorList>
    </citation>
    <scope>NUCLEOTIDE SEQUENCE [LARGE SCALE GENOMIC DNA]</scope>
    <source>
        <strain evidence="5 6">GAS232</strain>
    </source>
</reference>
<evidence type="ECO:0000259" key="4">
    <source>
        <dbReference type="Pfam" id="PF00171"/>
    </source>
</evidence>
<dbReference type="InterPro" id="IPR015590">
    <property type="entry name" value="Aldehyde_DH_dom"/>
</dbReference>
<dbReference type="CDD" id="cd07085">
    <property type="entry name" value="ALDH_F6_MMSDH"/>
    <property type="match status" value="1"/>
</dbReference>
<dbReference type="InterPro" id="IPR010061">
    <property type="entry name" value="MeMal-semiAld_DH"/>
</dbReference>
<evidence type="ECO:0000313" key="6">
    <source>
        <dbReference type="Proteomes" id="UP000182427"/>
    </source>
</evidence>
<dbReference type="EMBL" id="LT629690">
    <property type="protein sequence ID" value="SDF06392.1"/>
    <property type="molecule type" value="Genomic_DNA"/>
</dbReference>